<protein>
    <submittedName>
        <fullName evidence="2">Uncharacterized protein</fullName>
    </submittedName>
</protein>
<reference evidence="2 3" key="1">
    <citation type="submission" date="2018-02" db="EMBL/GenBank/DDBJ databases">
        <authorList>
            <person name="Cohen D.B."/>
            <person name="Kent A.D."/>
        </authorList>
    </citation>
    <scope>NUCLEOTIDE SEQUENCE [LARGE SCALE GENOMIC DNA]</scope>
    <source>
        <strain evidence="2">1</strain>
    </source>
</reference>
<evidence type="ECO:0000256" key="1">
    <source>
        <dbReference type="SAM" id="MobiDB-lite"/>
    </source>
</evidence>
<proteinExistence type="predicted"/>
<gene>
    <name evidence="2" type="ORF">MPLG2_2833</name>
</gene>
<feature type="region of interest" description="Disordered" evidence="1">
    <location>
        <begin position="1"/>
        <end position="47"/>
    </location>
</feature>
<dbReference type="EMBL" id="LT985188">
    <property type="protein sequence ID" value="SPD87863.1"/>
    <property type="molecule type" value="Genomic_DNA"/>
</dbReference>
<dbReference type="KEGG" id="mgg:MPLG2_2833"/>
<evidence type="ECO:0000313" key="3">
    <source>
        <dbReference type="Proteomes" id="UP000238164"/>
    </source>
</evidence>
<dbReference type="Proteomes" id="UP000238164">
    <property type="component" value="Chromosome 1"/>
</dbReference>
<accession>A0A2N9JJW4</accession>
<sequence length="84" mass="8980">MPPKPPDSDGLDDRVRPLGAARRQGARPPSGGGNTGSTREASDWDSFVRATPVSGRVRSRPALVGLGRDLRWVGLGQDLRRSGF</sequence>
<evidence type="ECO:0000313" key="2">
    <source>
        <dbReference type="EMBL" id="SPD87863.1"/>
    </source>
</evidence>
<dbReference type="AlphaFoldDB" id="A0A2N9JJW4"/>
<keyword evidence="3" id="KW-1185">Reference proteome</keyword>
<organism evidence="2 3">
    <name type="scientific">Micropruina glycogenica</name>
    <dbReference type="NCBI Taxonomy" id="75385"/>
    <lineage>
        <taxon>Bacteria</taxon>
        <taxon>Bacillati</taxon>
        <taxon>Actinomycetota</taxon>
        <taxon>Actinomycetes</taxon>
        <taxon>Propionibacteriales</taxon>
        <taxon>Nocardioidaceae</taxon>
        <taxon>Micropruina</taxon>
    </lineage>
</organism>
<name>A0A2N9JJW4_9ACTN</name>